<dbReference type="PANTHER" id="PTHR31778">
    <property type="entry name" value="BUD SITE SELECTION PROTEIN RAX2"/>
    <property type="match status" value="1"/>
</dbReference>
<evidence type="ECO:0000259" key="3">
    <source>
        <dbReference type="Pfam" id="PF12768"/>
    </source>
</evidence>
<proteinExistence type="predicted"/>
<evidence type="ECO:0000313" key="6">
    <source>
        <dbReference type="EMBL" id="SPN97020.1"/>
    </source>
</evidence>
<accession>A0AAE8MNX9</accession>
<evidence type="ECO:0000259" key="4">
    <source>
        <dbReference type="Pfam" id="PF20842"/>
    </source>
</evidence>
<feature type="signal peptide" evidence="2">
    <location>
        <begin position="1"/>
        <end position="36"/>
    </location>
</feature>
<dbReference type="Pfam" id="PF20842">
    <property type="entry name" value="Rax2_2"/>
    <property type="match status" value="1"/>
</dbReference>
<dbReference type="Proteomes" id="UP001187682">
    <property type="component" value="Unassembled WGS sequence"/>
</dbReference>
<comment type="caution">
    <text evidence="6">The sequence shown here is derived from an EMBL/GenBank/DDBJ whole genome shotgun (WGS) entry which is preliminary data.</text>
</comment>
<dbReference type="InterPro" id="IPR024982">
    <property type="entry name" value="Rax2-like_C"/>
</dbReference>
<dbReference type="SUPFAM" id="SSF50965">
    <property type="entry name" value="Galactose oxidase, central domain"/>
    <property type="match status" value="2"/>
</dbReference>
<name>A0AAE8MNX9_9PEZI</name>
<evidence type="ECO:0000256" key="1">
    <source>
        <dbReference type="SAM" id="Phobius"/>
    </source>
</evidence>
<dbReference type="InterPro" id="IPR048266">
    <property type="entry name" value="Rax2-like_second"/>
</dbReference>
<dbReference type="GO" id="GO:1902929">
    <property type="term" value="C:plasma membrane of growing cell tip"/>
    <property type="evidence" value="ECO:0007669"/>
    <property type="project" value="TreeGrafter"/>
</dbReference>
<dbReference type="Gene3D" id="2.120.10.80">
    <property type="entry name" value="Kelch-type beta propeller"/>
    <property type="match status" value="2"/>
</dbReference>
<dbReference type="InterPro" id="IPR048265">
    <property type="entry name" value="Rax2-like_third"/>
</dbReference>
<dbReference type="PANTHER" id="PTHR31778:SF2">
    <property type="entry name" value="BUD SITE SELECTION PROTEIN RAX2"/>
    <property type="match status" value="1"/>
</dbReference>
<feature type="domain" description="Rax2-like C-terminal" evidence="3">
    <location>
        <begin position="913"/>
        <end position="1160"/>
    </location>
</feature>
<dbReference type="Pfam" id="PF12768">
    <property type="entry name" value="Rax2"/>
    <property type="match status" value="1"/>
</dbReference>
<feature type="transmembrane region" description="Helical" evidence="1">
    <location>
        <begin position="1169"/>
        <end position="1194"/>
    </location>
</feature>
<dbReference type="InterPro" id="IPR011043">
    <property type="entry name" value="Gal_Oxase/kelch_b-propeller"/>
</dbReference>
<evidence type="ECO:0000259" key="5">
    <source>
        <dbReference type="Pfam" id="PF20843"/>
    </source>
</evidence>
<keyword evidence="1" id="KW-0812">Transmembrane</keyword>
<dbReference type="Pfam" id="PF20843">
    <property type="entry name" value="Rax2_3"/>
    <property type="match status" value="1"/>
</dbReference>
<gene>
    <name evidence="6" type="ORF">DNG_00536</name>
</gene>
<dbReference type="SUPFAM" id="SSF69322">
    <property type="entry name" value="Tricorn protease domain 2"/>
    <property type="match status" value="1"/>
</dbReference>
<evidence type="ECO:0000256" key="2">
    <source>
        <dbReference type="SAM" id="SignalP"/>
    </source>
</evidence>
<dbReference type="InterPro" id="IPR015915">
    <property type="entry name" value="Kelch-typ_b-propeller"/>
</dbReference>
<keyword evidence="1" id="KW-0472">Membrane</keyword>
<dbReference type="AlphaFoldDB" id="A0AAE8MNX9"/>
<keyword evidence="2" id="KW-0732">Signal</keyword>
<dbReference type="EMBL" id="ONZQ02000001">
    <property type="protein sequence ID" value="SPN97020.1"/>
    <property type="molecule type" value="Genomic_DNA"/>
</dbReference>
<feature type="domain" description="Rax2-like third" evidence="5">
    <location>
        <begin position="394"/>
        <end position="552"/>
    </location>
</feature>
<keyword evidence="7" id="KW-1185">Reference proteome</keyword>
<sequence length="1240" mass="130473">MTFSRGRPRAARQHLSLSSISSFLAALVLVPSPARALDITPAPAANLDFSRLGKVGIAGDFTGVSLYEYQGQSANTVSGNDSESLLAQLPNGAFASLASSDASIRSMCTYTGSNGDVAGVIIGGNFTSLNGKESRAIALFNPDTGEVTALDDLEGQVNAVYCDQDTNKVYVGGNFKKEDSMNAISWSADDGWTDLPFAGFNGPVSSITRASNGHIIFGGSFTGLGNTTTSSTPDEQVINLSDADITSTSSTTTAGFSDPRNIICKTDSVDGAGNTWLLADRSPGSWQASFGFGFRPTKLRLRNTHQDGRGTKTWRFTVIPDTGILNFTYVDPKTNEERSCTSECPLSDDPDVPFQDFTFVNSVGMDGFRIDISDFYGAGGGLNGIELFEEDISAFAINRFNEPSCARLATGASATATGPWREAPSAQSGSMYLTSQLQDPITEDSASIVFFPNIKDSGNYSVNMYTPGCIGDGTCGSRGQVNVTGVMSKDNKVTFSTSLYQTNNFDKYDQIYFGFIDASSTSFRPSVTITPLAGQSLNEMVFVAQRVGFSLISSSGGLNGLFDYDPEAQEIDESDLSSSAVNKLSSDFSGGSKISSVASSGDVIYVGGDFSSSDAHNVISINSEDERIASLDGGLDGAVAAILLDGSMLYVGGKFSKARGGDVNGLNNVAAYDTDKNSWVALGAGLNGNVHHVAALKITLGDEDAQTAIAFSGDFTECLEFDSNPASEVSRLAVWVPSQNNWLQNLDQTVPAYSGLLTASILDLPDIDALYAGSVAYSQVGASGAATLTDGTLGRFPVKIHTQSASTSGSSKVGRRELLSPDNGIAGVVAGTFYEGNNKDMTILAGRFSAELSDGTVTNNLVIIDSSDNDKVIGLDSDIGDNSTFSAVAVRDGILYAGGLVTGTVSGDSVNGLLAYNLDSNSFPNQPPPLSGGNSSVSAIAVQPKTGDILVGGSFTQAGSLPCPGVCIYDPGQTSWRQPGVNIQGDVHSMIWTSDTVMVVGGSLTVNGSTDTPLAMYYSETQSWDTYPDADSIPGPVVAMTLGSSDGNQIWIAGHAKDTGSVFIMKHDGTGWLTAPKDVLPQSIIRSMQVFSLTEKHDATDLLPERQSLVLVGSIGLPDFGKASAAVFDGQSFQPYALTTNSGDSASSMARFFTQKQDFFTAGGDDMPLVFVVLICLAISLGLMLIIVLAGIVLDRMRKKREGYMPAPTSMIDRSSGMRRVPPSQLFEGLGRERPNIPQV</sequence>
<keyword evidence="1" id="KW-1133">Transmembrane helix</keyword>
<organism evidence="6 7">
    <name type="scientific">Cephalotrichum gorgonifer</name>
    <dbReference type="NCBI Taxonomy" id="2041049"/>
    <lineage>
        <taxon>Eukaryota</taxon>
        <taxon>Fungi</taxon>
        <taxon>Dikarya</taxon>
        <taxon>Ascomycota</taxon>
        <taxon>Pezizomycotina</taxon>
        <taxon>Sordariomycetes</taxon>
        <taxon>Hypocreomycetidae</taxon>
        <taxon>Microascales</taxon>
        <taxon>Microascaceae</taxon>
        <taxon>Cephalotrichum</taxon>
    </lineage>
</organism>
<feature type="domain" description="Rax2-like second" evidence="4">
    <location>
        <begin position="233"/>
        <end position="382"/>
    </location>
</feature>
<protein>
    <submittedName>
        <fullName evidence="6">Related to Pst1p</fullName>
    </submittedName>
</protein>
<reference evidence="6" key="1">
    <citation type="submission" date="2018-03" db="EMBL/GenBank/DDBJ databases">
        <authorList>
            <person name="Guldener U."/>
        </authorList>
    </citation>
    <scope>NUCLEOTIDE SEQUENCE</scope>
</reference>
<feature type="chain" id="PRO_5041996151" evidence="2">
    <location>
        <begin position="37"/>
        <end position="1240"/>
    </location>
</feature>
<evidence type="ECO:0000313" key="7">
    <source>
        <dbReference type="Proteomes" id="UP001187682"/>
    </source>
</evidence>